<dbReference type="Proteomes" id="UP001058271">
    <property type="component" value="Chromosome"/>
</dbReference>
<evidence type="ECO:0000313" key="3">
    <source>
        <dbReference type="Proteomes" id="UP001058271"/>
    </source>
</evidence>
<keyword evidence="3" id="KW-1185">Reference proteome</keyword>
<organism evidence="2 3">
    <name type="scientific">Dactylosporangium roseum</name>
    <dbReference type="NCBI Taxonomy" id="47989"/>
    <lineage>
        <taxon>Bacteria</taxon>
        <taxon>Bacillati</taxon>
        <taxon>Actinomycetota</taxon>
        <taxon>Actinomycetes</taxon>
        <taxon>Micromonosporales</taxon>
        <taxon>Micromonosporaceae</taxon>
        <taxon>Dactylosporangium</taxon>
    </lineage>
</organism>
<accession>A0ABY5YVZ1</accession>
<gene>
    <name evidence="2" type="ORF">Drose_19715</name>
</gene>
<dbReference type="NCBIfam" id="NF047864">
    <property type="entry name" value="CBU_0592_membra"/>
    <property type="match status" value="1"/>
</dbReference>
<dbReference type="EMBL" id="CP073721">
    <property type="protein sequence ID" value="UWZ33541.1"/>
    <property type="molecule type" value="Genomic_DNA"/>
</dbReference>
<evidence type="ECO:0000313" key="2">
    <source>
        <dbReference type="EMBL" id="UWZ33541.1"/>
    </source>
</evidence>
<name>A0ABY5YVZ1_9ACTN</name>
<reference evidence="2" key="1">
    <citation type="submission" date="2021-04" db="EMBL/GenBank/DDBJ databases">
        <title>Biosynthetic gene clusters of Dactylosporangioum roseum.</title>
        <authorList>
            <person name="Hartkoorn R.C."/>
            <person name="Beaudoing E."/>
            <person name="Hot D."/>
            <person name="Moureu S."/>
        </authorList>
    </citation>
    <scope>NUCLEOTIDE SEQUENCE</scope>
    <source>
        <strain evidence="2">NRRL B-16295</strain>
    </source>
</reference>
<dbReference type="RefSeq" id="WP_260722794.1">
    <property type="nucleotide sequence ID" value="NZ_BAAABS010000098.1"/>
</dbReference>
<sequence length="88" mass="9566">MGQLIQVAGSLCVLVPFVLVQLDRLRPEARLYAVLNLVGSSVLAVDAARSHQWGFLLLEGVWAVVSLRSLRRATAARAVEADPDNAER</sequence>
<feature type="domain" description="CBU-0592-like" evidence="1">
    <location>
        <begin position="3"/>
        <end position="76"/>
    </location>
</feature>
<proteinExistence type="predicted"/>
<dbReference type="InterPro" id="IPR058058">
    <property type="entry name" value="CBU_0592-like"/>
</dbReference>
<dbReference type="Pfam" id="PF26604">
    <property type="entry name" value="CBU_0592"/>
    <property type="match status" value="1"/>
</dbReference>
<evidence type="ECO:0000259" key="1">
    <source>
        <dbReference type="Pfam" id="PF26604"/>
    </source>
</evidence>
<protein>
    <recommendedName>
        <fullName evidence="1">CBU-0592-like domain-containing protein</fullName>
    </recommendedName>
</protein>